<protein>
    <submittedName>
        <fullName evidence="2">Uncharacterized protein</fullName>
    </submittedName>
</protein>
<evidence type="ECO:0000256" key="1">
    <source>
        <dbReference type="SAM" id="MobiDB-lite"/>
    </source>
</evidence>
<dbReference type="EMBL" id="JBJQOH010000004">
    <property type="protein sequence ID" value="KAL3688746.1"/>
    <property type="molecule type" value="Genomic_DNA"/>
</dbReference>
<dbReference type="Proteomes" id="UP001633002">
    <property type="component" value="Unassembled WGS sequence"/>
</dbReference>
<dbReference type="AlphaFoldDB" id="A0ABD3HD02"/>
<sequence length="268" mass="30661">MPDIFHWNLSSAEAAAQEAPHSSFMGEEERNETKQQDMMTEKQCGVECLQVLGDFRRIYDLIDGLVYSLQSVRRHTHEAEEFVTFLEDQSIRMHDKGAVLYPDSHNQLGRALHKHMHQLEELLRSAQELMNELAEPFRIFTRATERLKTLREQIEKTVGLIDVLLQFVPPNKLEEYGEPLITLEEYDPLPEKWYEPPPAAEMLLEYKSSSSRGEPGKPMLARSPTLTGRVLDEVQKNSGLLSGLLGYADNRPQLSHTIESLTSFATHT</sequence>
<accession>A0ABD3HD02</accession>
<evidence type="ECO:0000313" key="3">
    <source>
        <dbReference type="Proteomes" id="UP001633002"/>
    </source>
</evidence>
<comment type="caution">
    <text evidence="2">The sequence shown here is derived from an EMBL/GenBank/DDBJ whole genome shotgun (WGS) entry which is preliminary data.</text>
</comment>
<name>A0ABD3HD02_9MARC</name>
<organism evidence="2 3">
    <name type="scientific">Riccia sorocarpa</name>
    <dbReference type="NCBI Taxonomy" id="122646"/>
    <lineage>
        <taxon>Eukaryota</taxon>
        <taxon>Viridiplantae</taxon>
        <taxon>Streptophyta</taxon>
        <taxon>Embryophyta</taxon>
        <taxon>Marchantiophyta</taxon>
        <taxon>Marchantiopsida</taxon>
        <taxon>Marchantiidae</taxon>
        <taxon>Marchantiales</taxon>
        <taxon>Ricciaceae</taxon>
        <taxon>Riccia</taxon>
    </lineage>
</organism>
<evidence type="ECO:0000313" key="2">
    <source>
        <dbReference type="EMBL" id="KAL3688746.1"/>
    </source>
</evidence>
<feature type="region of interest" description="Disordered" evidence="1">
    <location>
        <begin position="12"/>
        <end position="33"/>
    </location>
</feature>
<proteinExistence type="predicted"/>
<reference evidence="2 3" key="1">
    <citation type="submission" date="2024-09" db="EMBL/GenBank/DDBJ databases">
        <title>Chromosome-scale assembly of Riccia sorocarpa.</title>
        <authorList>
            <person name="Paukszto L."/>
        </authorList>
    </citation>
    <scope>NUCLEOTIDE SEQUENCE [LARGE SCALE GENOMIC DNA]</scope>
    <source>
        <strain evidence="2">LP-2024</strain>
        <tissue evidence="2">Aerial parts of the thallus</tissue>
    </source>
</reference>
<keyword evidence="3" id="KW-1185">Reference proteome</keyword>
<gene>
    <name evidence="2" type="ORF">R1sor_015055</name>
</gene>